<feature type="transmembrane region" description="Helical" evidence="6">
    <location>
        <begin position="106"/>
        <end position="128"/>
    </location>
</feature>
<dbReference type="PROSITE" id="PS51257">
    <property type="entry name" value="PROKAR_LIPOPROTEIN"/>
    <property type="match status" value="1"/>
</dbReference>
<reference evidence="7 8" key="1">
    <citation type="journal article" date="2010" name="Stand. Genomic Sci.">
        <title>Complete genome sequence of Rhizobium leguminosarum bv trifolii strain WSM2304, an effective microsymbiont of the South American clover Trifolium polymorphum.</title>
        <authorList>
            <person name="Reeve W."/>
            <person name="O'Hara G."/>
            <person name="Chain P."/>
            <person name="Ardley J."/>
            <person name="Brau L."/>
            <person name="Nandesena K."/>
            <person name="Tiwari R."/>
            <person name="Malfatti S."/>
            <person name="Kiss H."/>
            <person name="Lapidus A."/>
            <person name="Copeland A."/>
            <person name="Nolan M."/>
            <person name="Land M."/>
            <person name="Ivanova N."/>
            <person name="Mavromatis K."/>
            <person name="Markowitz V."/>
            <person name="Kyrpides N."/>
            <person name="Melino V."/>
            <person name="Denton M."/>
            <person name="Yates R."/>
            <person name="Howieson J."/>
        </authorList>
    </citation>
    <scope>NUCLEOTIDE SEQUENCE [LARGE SCALE GENOMIC DNA]</scope>
    <source>
        <strain evidence="7 8">WSM2304</strain>
    </source>
</reference>
<evidence type="ECO:0000256" key="4">
    <source>
        <dbReference type="ARBA" id="ARBA00022989"/>
    </source>
</evidence>
<keyword evidence="3 6" id="KW-0812">Transmembrane</keyword>
<evidence type="ECO:0000256" key="1">
    <source>
        <dbReference type="ARBA" id="ARBA00004651"/>
    </source>
</evidence>
<feature type="transmembrane region" description="Helical" evidence="6">
    <location>
        <begin position="234"/>
        <end position="254"/>
    </location>
</feature>
<proteinExistence type="predicted"/>
<protein>
    <submittedName>
        <fullName evidence="7">Inner-membrane translocator</fullName>
    </submittedName>
</protein>
<dbReference type="RefSeq" id="WP_012559891.1">
    <property type="nucleotide sequence ID" value="NC_011370.1"/>
</dbReference>
<evidence type="ECO:0000313" key="7">
    <source>
        <dbReference type="EMBL" id="ACI59625.1"/>
    </source>
</evidence>
<feature type="transmembrane region" description="Helical" evidence="6">
    <location>
        <begin position="191"/>
        <end position="213"/>
    </location>
</feature>
<geneLocation type="plasmid" evidence="7 8">
    <name>pRLG203</name>
</geneLocation>
<feature type="transmembrane region" description="Helical" evidence="6">
    <location>
        <begin position="311"/>
        <end position="329"/>
    </location>
</feature>
<keyword evidence="7" id="KW-0614">Plasmid</keyword>
<dbReference type="PANTHER" id="PTHR47089">
    <property type="entry name" value="ABC TRANSPORTER, PERMEASE PROTEIN"/>
    <property type="match status" value="1"/>
</dbReference>
<organism evidence="7 8">
    <name type="scientific">Rhizobium leguminosarum bv. trifolii (strain WSM2304)</name>
    <dbReference type="NCBI Taxonomy" id="395492"/>
    <lineage>
        <taxon>Bacteria</taxon>
        <taxon>Pseudomonadati</taxon>
        <taxon>Pseudomonadota</taxon>
        <taxon>Alphaproteobacteria</taxon>
        <taxon>Hyphomicrobiales</taxon>
        <taxon>Rhizobiaceae</taxon>
        <taxon>Rhizobium/Agrobacterium group</taxon>
        <taxon>Rhizobium</taxon>
    </lineage>
</organism>
<accession>A0ABF7QZG8</accession>
<feature type="transmembrane region" description="Helical" evidence="6">
    <location>
        <begin position="286"/>
        <end position="305"/>
    </location>
</feature>
<sequence>MTKRGFLAAAGGVPFAITLGLLLGACVVALSGENPLNAYLEMATGALAPVNLVDTLAWATPVAGMALAAAIPLRGGIVNLGGDGQLVIGGFSAAVVAVYVPGPPLLVTTAAILCACVLAGVYSAATVFGETRLRIPVLISSLLLSYPAIAATYYLAAFPLRDTTTGLAQTLAVPLDVRLSVLSGPVSTGSVLVLVVAILAVLAERFTTWGYELRMRGLNKRFAIYSGIEDEPQAIRAMFISGAIAGLVGAVIVLGSHYRFQNGALITPGYTWSGLMAALLSKGNPLFALLSGIFFAALQTGGFAMQRETQIPRVLSNILQSFIILFLAMRQGLVRRRTP</sequence>
<comment type="subcellular location">
    <subcellularLocation>
        <location evidence="1">Cell membrane</location>
        <topology evidence="1">Multi-pass membrane protein</topology>
    </subcellularLocation>
</comment>
<keyword evidence="2" id="KW-1003">Cell membrane</keyword>
<feature type="transmembrane region" description="Helical" evidence="6">
    <location>
        <begin position="135"/>
        <end position="156"/>
    </location>
</feature>
<keyword evidence="8" id="KW-1185">Reference proteome</keyword>
<evidence type="ECO:0000313" key="8">
    <source>
        <dbReference type="Proteomes" id="UP000008330"/>
    </source>
</evidence>
<dbReference type="CDD" id="cd06580">
    <property type="entry name" value="TM_PBP1_transp_TpRbsC_like"/>
    <property type="match status" value="1"/>
</dbReference>
<evidence type="ECO:0000256" key="3">
    <source>
        <dbReference type="ARBA" id="ARBA00022692"/>
    </source>
</evidence>
<dbReference type="Pfam" id="PF02653">
    <property type="entry name" value="BPD_transp_2"/>
    <property type="match status" value="1"/>
</dbReference>
<feature type="transmembrane region" description="Helical" evidence="6">
    <location>
        <begin position="55"/>
        <end position="73"/>
    </location>
</feature>
<keyword evidence="5 6" id="KW-0472">Membrane</keyword>
<keyword evidence="4 6" id="KW-1133">Transmembrane helix</keyword>
<gene>
    <name evidence="7" type="ordered locus">Rleg2_6252</name>
</gene>
<dbReference type="Proteomes" id="UP000008330">
    <property type="component" value="Plasmid pRLG203"/>
</dbReference>
<evidence type="ECO:0000256" key="2">
    <source>
        <dbReference type="ARBA" id="ARBA00022475"/>
    </source>
</evidence>
<name>A0ABF7QZG8_RHILW</name>
<feature type="transmembrane region" description="Helical" evidence="6">
    <location>
        <begin position="80"/>
        <end position="100"/>
    </location>
</feature>
<dbReference type="InterPro" id="IPR001851">
    <property type="entry name" value="ABC_transp_permease"/>
</dbReference>
<dbReference type="GO" id="GO:0005886">
    <property type="term" value="C:plasma membrane"/>
    <property type="evidence" value="ECO:0007669"/>
    <property type="project" value="UniProtKB-SubCell"/>
</dbReference>
<evidence type="ECO:0000256" key="5">
    <source>
        <dbReference type="ARBA" id="ARBA00023136"/>
    </source>
</evidence>
<evidence type="ECO:0000256" key="6">
    <source>
        <dbReference type="SAM" id="Phobius"/>
    </source>
</evidence>
<dbReference type="KEGG" id="rlt:Rleg2_6252"/>
<dbReference type="PANTHER" id="PTHR47089:SF1">
    <property type="entry name" value="GUANOSINE ABC TRANSPORTER PERMEASE PROTEIN NUPP"/>
    <property type="match status" value="1"/>
</dbReference>
<dbReference type="AlphaFoldDB" id="A0ABF7QZG8"/>
<dbReference type="EMBL" id="CP001195">
    <property type="protein sequence ID" value="ACI59625.1"/>
    <property type="molecule type" value="Genomic_DNA"/>
</dbReference>